<keyword evidence="2" id="KW-1185">Reference proteome</keyword>
<comment type="caution">
    <text evidence="1">The sequence shown here is derived from an EMBL/GenBank/DDBJ whole genome shotgun (WGS) entry which is preliminary data.</text>
</comment>
<gene>
    <name evidence="1" type="ORF">KIN20_016200</name>
</gene>
<reference evidence="1" key="1">
    <citation type="submission" date="2021-06" db="EMBL/GenBank/DDBJ databases">
        <title>Parelaphostrongylus tenuis whole genome reference sequence.</title>
        <authorList>
            <person name="Garwood T.J."/>
            <person name="Larsen P.A."/>
            <person name="Fountain-Jones N.M."/>
            <person name="Garbe J.R."/>
            <person name="Macchietto M.G."/>
            <person name="Kania S.A."/>
            <person name="Gerhold R.W."/>
            <person name="Richards J.E."/>
            <person name="Wolf T.M."/>
        </authorList>
    </citation>
    <scope>NUCLEOTIDE SEQUENCE</scope>
    <source>
        <strain evidence="1">MNPRO001-30</strain>
        <tissue evidence="1">Meninges</tissue>
    </source>
</reference>
<evidence type="ECO:0000313" key="2">
    <source>
        <dbReference type="Proteomes" id="UP001196413"/>
    </source>
</evidence>
<protein>
    <submittedName>
        <fullName evidence="1">Uncharacterized protein</fullName>
    </submittedName>
</protein>
<sequence length="168" mass="18801">MRASVVQRLANAPGKSEIWVRIPADANVFAQHSTLLDKTLSGAVGVYSMTEAIIRKELLHTNGKDKGDWSGNLLLGKYRVRLFKTADVPLLANGSFLLNHPRIVVIDMLAAEMSEKKVKGEKEIADHRLATPQIRGFLLMDHSNLISFHSPNWNNGVRRMMKAFVNVR</sequence>
<dbReference type="Proteomes" id="UP001196413">
    <property type="component" value="Unassembled WGS sequence"/>
</dbReference>
<dbReference type="AlphaFoldDB" id="A0AAD5QT16"/>
<accession>A0AAD5QT16</accession>
<organism evidence="1 2">
    <name type="scientific">Parelaphostrongylus tenuis</name>
    <name type="common">Meningeal worm</name>
    <dbReference type="NCBI Taxonomy" id="148309"/>
    <lineage>
        <taxon>Eukaryota</taxon>
        <taxon>Metazoa</taxon>
        <taxon>Ecdysozoa</taxon>
        <taxon>Nematoda</taxon>
        <taxon>Chromadorea</taxon>
        <taxon>Rhabditida</taxon>
        <taxon>Rhabditina</taxon>
        <taxon>Rhabditomorpha</taxon>
        <taxon>Strongyloidea</taxon>
        <taxon>Metastrongylidae</taxon>
        <taxon>Parelaphostrongylus</taxon>
    </lineage>
</organism>
<evidence type="ECO:0000313" key="1">
    <source>
        <dbReference type="EMBL" id="KAJ1357926.1"/>
    </source>
</evidence>
<name>A0AAD5QT16_PARTN</name>
<dbReference type="EMBL" id="JAHQIW010003259">
    <property type="protein sequence ID" value="KAJ1357926.1"/>
    <property type="molecule type" value="Genomic_DNA"/>
</dbReference>
<proteinExistence type="predicted"/>